<dbReference type="EMBL" id="CP071090">
    <property type="protein sequence ID" value="QSQ24094.1"/>
    <property type="molecule type" value="Genomic_DNA"/>
</dbReference>
<dbReference type="RefSeq" id="WP_206725661.1">
    <property type="nucleotide sequence ID" value="NZ_CP071090.1"/>
</dbReference>
<protein>
    <recommendedName>
        <fullName evidence="4">Lipoprotein</fullName>
    </recommendedName>
</protein>
<evidence type="ECO:0000313" key="2">
    <source>
        <dbReference type="EMBL" id="QSQ24094.1"/>
    </source>
</evidence>
<sequence length="315" mass="32555">MRPTQRFLLGMLLVLPGIPALGASPGDEWFGTDKAKHFAVCTVLAGAGYGGGALLFDAPSARWITGAGLAMGAGLVKELYDTRSGGSGFSVKDLTWDAVGTATGLGVAYLVDRFVFGRDEPASASAITGGEASASLDVTLRLGAPLVPNAFGRRGLAPVATVTRVRSDGAAIERSGDVSTRVFDGQGLATPRLALDEPHELLALKTRVHQHHGSVPAVTAGDEHGDLSARALVHATGGQDVDLLGQAPLGERTLEPARQIQRASSSAAAHEALAADEDLHLPRRVSRSIPAVVLHPSSASESRATYGADAPLRVR</sequence>
<organism evidence="2 3">
    <name type="scientific">Pyxidicoccus parkwayensis</name>
    <dbReference type="NCBI Taxonomy" id="2813578"/>
    <lineage>
        <taxon>Bacteria</taxon>
        <taxon>Pseudomonadati</taxon>
        <taxon>Myxococcota</taxon>
        <taxon>Myxococcia</taxon>
        <taxon>Myxococcales</taxon>
        <taxon>Cystobacterineae</taxon>
        <taxon>Myxococcaceae</taxon>
        <taxon>Pyxidicoccus</taxon>
    </lineage>
</organism>
<proteinExistence type="predicted"/>
<keyword evidence="3" id="KW-1185">Reference proteome</keyword>
<evidence type="ECO:0000256" key="1">
    <source>
        <dbReference type="SAM" id="MobiDB-lite"/>
    </source>
</evidence>
<feature type="region of interest" description="Disordered" evidence="1">
    <location>
        <begin position="296"/>
        <end position="315"/>
    </location>
</feature>
<gene>
    <name evidence="2" type="ORF">JY651_03710</name>
</gene>
<evidence type="ECO:0008006" key="4">
    <source>
        <dbReference type="Google" id="ProtNLM"/>
    </source>
</evidence>
<dbReference type="Proteomes" id="UP000662747">
    <property type="component" value="Chromosome"/>
</dbReference>
<evidence type="ECO:0000313" key="3">
    <source>
        <dbReference type="Proteomes" id="UP000662747"/>
    </source>
</evidence>
<accession>A0ABX7P1W3</accession>
<name>A0ABX7P1W3_9BACT</name>
<dbReference type="PANTHER" id="PTHR35462">
    <property type="match status" value="1"/>
</dbReference>
<dbReference type="PANTHER" id="PTHR35462:SF2">
    <property type="entry name" value="TRANSMEMBRANE PROTEIN"/>
    <property type="match status" value="1"/>
</dbReference>
<reference evidence="2 3" key="1">
    <citation type="submission" date="2021-02" db="EMBL/GenBank/DDBJ databases">
        <title>De Novo genome assembly of isolated myxobacteria.</title>
        <authorList>
            <person name="Stevens D.C."/>
        </authorList>
    </citation>
    <scope>NUCLEOTIDE SEQUENCE [LARGE SCALE GENOMIC DNA]</scope>
    <source>
        <strain evidence="3">SCPEA02</strain>
    </source>
</reference>